<reference evidence="2" key="1">
    <citation type="submission" date="2016-04" db="EMBL/GenBank/DDBJ databases">
        <authorList>
            <person name="Tagini F."/>
        </authorList>
    </citation>
    <scope>NUCLEOTIDE SEQUENCE [LARGE SCALE GENOMIC DNA]</scope>
    <source>
        <strain evidence="2">CHUV0807</strain>
    </source>
</reference>
<dbReference type="EMBL" id="FKLO01000012">
    <property type="protein sequence ID" value="SAM57156.1"/>
    <property type="molecule type" value="Genomic_DNA"/>
</dbReference>
<name>A0A1C3H218_9GAMM</name>
<organism evidence="1 2">
    <name type="scientific">Cardiobacterium hominis</name>
    <dbReference type="NCBI Taxonomy" id="2718"/>
    <lineage>
        <taxon>Bacteria</taxon>
        <taxon>Pseudomonadati</taxon>
        <taxon>Pseudomonadota</taxon>
        <taxon>Gammaproteobacteria</taxon>
        <taxon>Cardiobacteriales</taxon>
        <taxon>Cardiobacteriaceae</taxon>
        <taxon>Cardiobacterium</taxon>
    </lineage>
</organism>
<evidence type="ECO:0008006" key="3">
    <source>
        <dbReference type="Google" id="ProtNLM"/>
    </source>
</evidence>
<sequence>MNTAETLLAQTLAANAAANYADIDRSADARAERARHHAYLARKNRIEGLPNPPADSLEARLAQHHINGDISAAQLVAITRLLPR</sequence>
<dbReference type="AlphaFoldDB" id="A0A1C3H218"/>
<protein>
    <recommendedName>
        <fullName evidence="3">Antitoxin VbhA domain-containing protein</fullName>
    </recommendedName>
</protein>
<dbReference type="Proteomes" id="UP000190837">
    <property type="component" value="Unassembled WGS sequence"/>
</dbReference>
<evidence type="ECO:0000313" key="2">
    <source>
        <dbReference type="Proteomes" id="UP000190837"/>
    </source>
</evidence>
<accession>A0A1C3H218</accession>
<evidence type="ECO:0000313" key="1">
    <source>
        <dbReference type="EMBL" id="SAM57156.1"/>
    </source>
</evidence>
<gene>
    <name evidence="1" type="ORF">CHUV0807_0178</name>
</gene>
<dbReference type="RefSeq" id="WP_079538920.1">
    <property type="nucleotide sequence ID" value="NZ_CP171111.1"/>
</dbReference>
<proteinExistence type="predicted"/>